<protein>
    <recommendedName>
        <fullName evidence="4">Chromo domain-containing protein</fullName>
    </recommendedName>
</protein>
<dbReference type="GO" id="GO:0005634">
    <property type="term" value="C:nucleus"/>
    <property type="evidence" value="ECO:0007669"/>
    <property type="project" value="UniProtKB-SubCell"/>
</dbReference>
<sequence length="175" mass="19999">MKRRSKQSVKIVLPPEDDDIKAEVVDDTSPPPAPDAMKDTLTGTTKETKERAKAKSSAEEDADDGNFEVEQIVDMDTSRKWKCPVKFRVRWIGYGEKDDTWLPASELSCEELVNEFLEISGRNSEYKQAMTPRTPKNRNISNGERTVQTRNVTRISYSELDEDEGKSRLFCCFLQ</sequence>
<dbReference type="InterPro" id="IPR051219">
    <property type="entry name" value="Heterochromatin_chromo-domain"/>
</dbReference>
<dbReference type="InterPro" id="IPR000953">
    <property type="entry name" value="Chromo/chromo_shadow_dom"/>
</dbReference>
<reference evidence="5 6" key="1">
    <citation type="submission" date="2023-11" db="EMBL/GenBank/DDBJ databases">
        <title>Halocaridina rubra genome assembly.</title>
        <authorList>
            <person name="Smith C."/>
        </authorList>
    </citation>
    <scope>NUCLEOTIDE SEQUENCE [LARGE SCALE GENOMIC DNA]</scope>
    <source>
        <strain evidence="5">EP-1</strain>
        <tissue evidence="5">Whole</tissue>
    </source>
</reference>
<keyword evidence="2" id="KW-0539">Nucleus</keyword>
<evidence type="ECO:0000259" key="4">
    <source>
        <dbReference type="PROSITE" id="PS50013"/>
    </source>
</evidence>
<comment type="subcellular location">
    <subcellularLocation>
        <location evidence="1">Nucleus</location>
    </subcellularLocation>
</comment>
<gene>
    <name evidence="5" type="ORF">SK128_017168</name>
</gene>
<feature type="region of interest" description="Disordered" evidence="3">
    <location>
        <begin position="1"/>
        <end position="63"/>
    </location>
</feature>
<evidence type="ECO:0000313" key="6">
    <source>
        <dbReference type="Proteomes" id="UP001381693"/>
    </source>
</evidence>
<evidence type="ECO:0000256" key="2">
    <source>
        <dbReference type="ARBA" id="ARBA00023242"/>
    </source>
</evidence>
<keyword evidence="6" id="KW-1185">Reference proteome</keyword>
<evidence type="ECO:0000256" key="3">
    <source>
        <dbReference type="SAM" id="MobiDB-lite"/>
    </source>
</evidence>
<dbReference type="SUPFAM" id="SSF54160">
    <property type="entry name" value="Chromo domain-like"/>
    <property type="match status" value="1"/>
</dbReference>
<dbReference type="AlphaFoldDB" id="A0AAN8ZSB0"/>
<name>A0AAN8ZSB0_HALRR</name>
<dbReference type="PROSITE" id="PS50013">
    <property type="entry name" value="CHROMO_2"/>
    <property type="match status" value="1"/>
</dbReference>
<accession>A0AAN8ZSB0</accession>
<evidence type="ECO:0000256" key="1">
    <source>
        <dbReference type="ARBA" id="ARBA00004123"/>
    </source>
</evidence>
<dbReference type="Proteomes" id="UP001381693">
    <property type="component" value="Unassembled WGS sequence"/>
</dbReference>
<comment type="caution">
    <text evidence="5">The sequence shown here is derived from an EMBL/GenBank/DDBJ whole genome shotgun (WGS) entry which is preliminary data.</text>
</comment>
<feature type="compositionally biased region" description="Basic and acidic residues" evidence="3">
    <location>
        <begin position="46"/>
        <end position="58"/>
    </location>
</feature>
<dbReference type="CDD" id="cd00024">
    <property type="entry name" value="CD_CSD"/>
    <property type="match status" value="1"/>
</dbReference>
<dbReference type="Gene3D" id="2.40.50.40">
    <property type="match status" value="1"/>
</dbReference>
<dbReference type="EMBL" id="JAXCGZ010019154">
    <property type="protein sequence ID" value="KAK7066516.1"/>
    <property type="molecule type" value="Genomic_DNA"/>
</dbReference>
<dbReference type="PANTHER" id="PTHR22812">
    <property type="entry name" value="CHROMOBOX PROTEIN"/>
    <property type="match status" value="1"/>
</dbReference>
<dbReference type="Pfam" id="PF00385">
    <property type="entry name" value="Chromo"/>
    <property type="match status" value="1"/>
</dbReference>
<proteinExistence type="predicted"/>
<organism evidence="5 6">
    <name type="scientific">Halocaridina rubra</name>
    <name type="common">Hawaiian red shrimp</name>
    <dbReference type="NCBI Taxonomy" id="373956"/>
    <lineage>
        <taxon>Eukaryota</taxon>
        <taxon>Metazoa</taxon>
        <taxon>Ecdysozoa</taxon>
        <taxon>Arthropoda</taxon>
        <taxon>Crustacea</taxon>
        <taxon>Multicrustacea</taxon>
        <taxon>Malacostraca</taxon>
        <taxon>Eumalacostraca</taxon>
        <taxon>Eucarida</taxon>
        <taxon>Decapoda</taxon>
        <taxon>Pleocyemata</taxon>
        <taxon>Caridea</taxon>
        <taxon>Atyoidea</taxon>
        <taxon>Atyidae</taxon>
        <taxon>Halocaridina</taxon>
    </lineage>
</organism>
<dbReference type="InterPro" id="IPR023780">
    <property type="entry name" value="Chromo_domain"/>
</dbReference>
<feature type="domain" description="Chromo" evidence="4">
    <location>
        <begin position="67"/>
        <end position="118"/>
    </location>
</feature>
<dbReference type="InterPro" id="IPR016197">
    <property type="entry name" value="Chromo-like_dom_sf"/>
</dbReference>
<evidence type="ECO:0000313" key="5">
    <source>
        <dbReference type="EMBL" id="KAK7066516.1"/>
    </source>
</evidence>
<dbReference type="GO" id="GO:0005694">
    <property type="term" value="C:chromosome"/>
    <property type="evidence" value="ECO:0007669"/>
    <property type="project" value="UniProtKB-ARBA"/>
</dbReference>